<dbReference type="RefSeq" id="WP_344240008.1">
    <property type="nucleotide sequence ID" value="NZ_BAAAHH010000008.1"/>
</dbReference>
<reference evidence="1 2" key="1">
    <citation type="journal article" date="2019" name="Int. J. Syst. Evol. Microbiol.">
        <title>The Global Catalogue of Microorganisms (GCM) 10K type strain sequencing project: providing services to taxonomists for standard genome sequencing and annotation.</title>
        <authorList>
            <consortium name="The Broad Institute Genomics Platform"/>
            <consortium name="The Broad Institute Genome Sequencing Center for Infectious Disease"/>
            <person name="Wu L."/>
            <person name="Ma J."/>
        </authorList>
    </citation>
    <scope>NUCLEOTIDE SEQUENCE [LARGE SCALE GENOMIC DNA]</scope>
    <source>
        <strain evidence="1 2">JCM 10696</strain>
    </source>
</reference>
<protein>
    <submittedName>
        <fullName evidence="1">Uncharacterized protein</fullName>
    </submittedName>
</protein>
<sequence>MEKQRYPGGRKSRCVETPVLFHQFEEESDGGLVFTTAAQRSWIKSKYQKEERMYEALSKLSEAAASWKQMECRIEERLYDWLRPFGLRYSHIDNGLERKNLHKFSFESRQYSRVHHIKLDDHVHQTAVGRIYFGIDTDDRRWIVDHVGLKLYKTKK</sequence>
<dbReference type="EMBL" id="BAAAHH010000008">
    <property type="protein sequence ID" value="GAA0948344.1"/>
    <property type="molecule type" value="Genomic_DNA"/>
</dbReference>
<name>A0ABN1QW55_9ACTN</name>
<accession>A0ABN1QW55</accession>
<gene>
    <name evidence="1" type="ORF">GCM10009550_24580</name>
</gene>
<keyword evidence="2" id="KW-1185">Reference proteome</keyword>
<evidence type="ECO:0000313" key="1">
    <source>
        <dbReference type="EMBL" id="GAA0948344.1"/>
    </source>
</evidence>
<proteinExistence type="predicted"/>
<comment type="caution">
    <text evidence="1">The sequence shown here is derived from an EMBL/GenBank/DDBJ whole genome shotgun (WGS) entry which is preliminary data.</text>
</comment>
<evidence type="ECO:0000313" key="2">
    <source>
        <dbReference type="Proteomes" id="UP001500665"/>
    </source>
</evidence>
<dbReference type="Proteomes" id="UP001500665">
    <property type="component" value="Unassembled WGS sequence"/>
</dbReference>
<organism evidence="1 2">
    <name type="scientific">Actinocorallia libanotica</name>
    <dbReference type="NCBI Taxonomy" id="46162"/>
    <lineage>
        <taxon>Bacteria</taxon>
        <taxon>Bacillati</taxon>
        <taxon>Actinomycetota</taxon>
        <taxon>Actinomycetes</taxon>
        <taxon>Streptosporangiales</taxon>
        <taxon>Thermomonosporaceae</taxon>
        <taxon>Actinocorallia</taxon>
    </lineage>
</organism>